<dbReference type="EMBL" id="LJQI01000433">
    <property type="protein sequence ID" value="KPX19675.1"/>
    <property type="molecule type" value="Genomic_DNA"/>
</dbReference>
<gene>
    <name evidence="1" type="ORF">ALO70_04605</name>
    <name evidence="3" type="ORF">ALQ39_00807</name>
    <name evidence="2" type="ORF">ALQ86_02636</name>
</gene>
<dbReference type="PATRIC" id="fig|129137.4.peg.6647"/>
<sequence>MEAKAIQLIQDTAVIANAKALDTFTPSIALPATVNVVSLERFQQTRSRFRGVLETSSLKDFSEYVLNQADGNTSGFVDSDDMTCTVFFNLGNQDNPGHGDFRAKLTLKKTAAFIALERAAGSKHTQKELSDFIEDWAPNLTALTPDGDDIDLRRAAGAIRSITIEQARKSEHIVGDMSVSRSAMDKIEAKSADGLPAELLFSVITYEGLQAQTIQLRVAVLTGGDQPVLRLRWIGEAQLRENLAQEFKQVVAEEVGEAIDLTIGSFTLA</sequence>
<dbReference type="Pfam" id="PF10065">
    <property type="entry name" value="DUF2303"/>
    <property type="match status" value="1"/>
</dbReference>
<dbReference type="InterPro" id="IPR019276">
    <property type="entry name" value="DUF2303"/>
</dbReference>
<comment type="caution">
    <text evidence="1">The sequence shown here is derived from an EMBL/GenBank/DDBJ whole genome shotgun (WGS) entry which is preliminary data.</text>
</comment>
<dbReference type="EMBL" id="RBOA01000209">
    <property type="protein sequence ID" value="RMM00640.1"/>
    <property type="molecule type" value="Genomic_DNA"/>
</dbReference>
<dbReference type="PROSITE" id="PS00018">
    <property type="entry name" value="EF_HAND_1"/>
    <property type="match status" value="1"/>
</dbReference>
<evidence type="ECO:0000313" key="1">
    <source>
        <dbReference type="EMBL" id="KPX19675.1"/>
    </source>
</evidence>
<dbReference type="Proteomes" id="UP000272627">
    <property type="component" value="Unassembled WGS sequence"/>
</dbReference>
<evidence type="ECO:0000313" key="5">
    <source>
        <dbReference type="Proteomes" id="UP000272627"/>
    </source>
</evidence>
<dbReference type="RefSeq" id="WP_057422746.1">
    <property type="nucleotide sequence ID" value="NZ_BMZY01000001.1"/>
</dbReference>
<reference evidence="5 6" key="2">
    <citation type="submission" date="2018-08" db="EMBL/GenBank/DDBJ databases">
        <title>Recombination of ecologically and evolutionarily significant loci maintains genetic cohesion in the Pseudomonas syringae species complex.</title>
        <authorList>
            <person name="Dillon M."/>
            <person name="Thakur S."/>
            <person name="Almeida R.N.D."/>
            <person name="Weir B.S."/>
            <person name="Guttman D.S."/>
        </authorList>
    </citation>
    <scope>NUCLEOTIDE SEQUENCE [LARGE SCALE GENOMIC DNA]</scope>
    <source>
        <strain evidence="3 6">ICMP 4316</strain>
        <strain evidence="2 5">ICMP 8636</strain>
    </source>
</reference>
<organism evidence="1 4">
    <name type="scientific">Pseudomonas amygdali pv. eriobotryae</name>
    <dbReference type="NCBI Taxonomy" id="129137"/>
    <lineage>
        <taxon>Bacteria</taxon>
        <taxon>Pseudomonadati</taxon>
        <taxon>Pseudomonadota</taxon>
        <taxon>Gammaproteobacteria</taxon>
        <taxon>Pseudomonadales</taxon>
        <taxon>Pseudomonadaceae</taxon>
        <taxon>Pseudomonas</taxon>
        <taxon>Pseudomonas amygdali</taxon>
    </lineage>
</organism>
<dbReference type="Proteomes" id="UP000275613">
    <property type="component" value="Unassembled WGS sequence"/>
</dbReference>
<evidence type="ECO:0000313" key="3">
    <source>
        <dbReference type="EMBL" id="RMO59504.1"/>
    </source>
</evidence>
<evidence type="ECO:0008006" key="7">
    <source>
        <dbReference type="Google" id="ProtNLM"/>
    </source>
</evidence>
<accession>A0A0P9PH76</accession>
<dbReference type="InterPro" id="IPR018247">
    <property type="entry name" value="EF_Hand_1_Ca_BS"/>
</dbReference>
<reference evidence="1 4" key="1">
    <citation type="submission" date="2015-09" db="EMBL/GenBank/DDBJ databases">
        <title>Genome announcement of multiple Pseudomonas syringae strains.</title>
        <authorList>
            <person name="Thakur S."/>
            <person name="Wang P.W."/>
            <person name="Gong Y."/>
            <person name="Weir B.S."/>
            <person name="Guttman D.S."/>
        </authorList>
    </citation>
    <scope>NUCLEOTIDE SEQUENCE [LARGE SCALE GENOMIC DNA]</scope>
    <source>
        <strain evidence="1 4">ICMP4455</strain>
    </source>
</reference>
<dbReference type="Proteomes" id="UP000050490">
    <property type="component" value="Unassembled WGS sequence"/>
</dbReference>
<dbReference type="EMBL" id="RBPV01000206">
    <property type="protein sequence ID" value="RMO59504.1"/>
    <property type="molecule type" value="Genomic_DNA"/>
</dbReference>
<proteinExistence type="predicted"/>
<name>A0A0P9PH76_PSEA0</name>
<dbReference type="AlphaFoldDB" id="A0A0P9PH76"/>
<protein>
    <recommendedName>
        <fullName evidence="7">DUF2303 family protein</fullName>
    </recommendedName>
</protein>
<evidence type="ECO:0000313" key="4">
    <source>
        <dbReference type="Proteomes" id="UP000050490"/>
    </source>
</evidence>
<evidence type="ECO:0000313" key="2">
    <source>
        <dbReference type="EMBL" id="RMM00640.1"/>
    </source>
</evidence>
<evidence type="ECO:0000313" key="6">
    <source>
        <dbReference type="Proteomes" id="UP000275613"/>
    </source>
</evidence>